<gene>
    <name evidence="1" type="ORF">K402DRAFT_212683</name>
</gene>
<proteinExistence type="predicted"/>
<accession>A0A6G1GM42</accession>
<sequence length="237" mass="27818">MLSTIMQRIRKFLRTVGMRFRPAERECVYISVYAEENTRPERPTEEGHSSARYRWQIIVAPNDITPQTLRGKQCAIYELPERCLERAASDEAREKLPRQNIPRISILSREKPADRIFTRMLGKLQPVKVYKHIINVGAASKTPRELLEDNLLCTIHGWRKQNDPKQTSYGFCFEGARELVRDGVVKAPRFESDRQRFFQEVFEKVEMIENGNEPRGAMVDDLWDKKYQARDRTKQMA</sequence>
<protein>
    <submittedName>
        <fullName evidence="1">Uncharacterized protein</fullName>
    </submittedName>
</protein>
<evidence type="ECO:0000313" key="2">
    <source>
        <dbReference type="Proteomes" id="UP000800041"/>
    </source>
</evidence>
<organism evidence="1 2">
    <name type="scientific">Aulographum hederae CBS 113979</name>
    <dbReference type="NCBI Taxonomy" id="1176131"/>
    <lineage>
        <taxon>Eukaryota</taxon>
        <taxon>Fungi</taxon>
        <taxon>Dikarya</taxon>
        <taxon>Ascomycota</taxon>
        <taxon>Pezizomycotina</taxon>
        <taxon>Dothideomycetes</taxon>
        <taxon>Pleosporomycetidae</taxon>
        <taxon>Aulographales</taxon>
        <taxon>Aulographaceae</taxon>
    </lineage>
</organism>
<keyword evidence="2" id="KW-1185">Reference proteome</keyword>
<name>A0A6G1GM42_9PEZI</name>
<dbReference type="EMBL" id="ML977189">
    <property type="protein sequence ID" value="KAF1982023.1"/>
    <property type="molecule type" value="Genomic_DNA"/>
</dbReference>
<dbReference type="Proteomes" id="UP000800041">
    <property type="component" value="Unassembled WGS sequence"/>
</dbReference>
<reference evidence="1" key="1">
    <citation type="journal article" date="2020" name="Stud. Mycol.">
        <title>101 Dothideomycetes genomes: a test case for predicting lifestyles and emergence of pathogens.</title>
        <authorList>
            <person name="Haridas S."/>
            <person name="Albert R."/>
            <person name="Binder M."/>
            <person name="Bloem J."/>
            <person name="Labutti K."/>
            <person name="Salamov A."/>
            <person name="Andreopoulos B."/>
            <person name="Baker S."/>
            <person name="Barry K."/>
            <person name="Bills G."/>
            <person name="Bluhm B."/>
            <person name="Cannon C."/>
            <person name="Castanera R."/>
            <person name="Culley D."/>
            <person name="Daum C."/>
            <person name="Ezra D."/>
            <person name="Gonzalez J."/>
            <person name="Henrissat B."/>
            <person name="Kuo A."/>
            <person name="Liang C."/>
            <person name="Lipzen A."/>
            <person name="Lutzoni F."/>
            <person name="Magnuson J."/>
            <person name="Mondo S."/>
            <person name="Nolan M."/>
            <person name="Ohm R."/>
            <person name="Pangilinan J."/>
            <person name="Park H.-J."/>
            <person name="Ramirez L."/>
            <person name="Alfaro M."/>
            <person name="Sun H."/>
            <person name="Tritt A."/>
            <person name="Yoshinaga Y."/>
            <person name="Zwiers L.-H."/>
            <person name="Turgeon B."/>
            <person name="Goodwin S."/>
            <person name="Spatafora J."/>
            <person name="Crous P."/>
            <person name="Grigoriev I."/>
        </authorList>
    </citation>
    <scope>NUCLEOTIDE SEQUENCE</scope>
    <source>
        <strain evidence="1">CBS 113979</strain>
    </source>
</reference>
<dbReference type="AlphaFoldDB" id="A0A6G1GM42"/>
<evidence type="ECO:0000313" key="1">
    <source>
        <dbReference type="EMBL" id="KAF1982023.1"/>
    </source>
</evidence>